<name>A0A6J5L5L5_9CAUD</name>
<accession>A0A6J5L5L5</accession>
<organism evidence="1">
    <name type="scientific">uncultured Caudovirales phage</name>
    <dbReference type="NCBI Taxonomy" id="2100421"/>
    <lineage>
        <taxon>Viruses</taxon>
        <taxon>Duplodnaviria</taxon>
        <taxon>Heunggongvirae</taxon>
        <taxon>Uroviricota</taxon>
        <taxon>Caudoviricetes</taxon>
        <taxon>Peduoviridae</taxon>
        <taxon>Maltschvirus</taxon>
        <taxon>Maltschvirus maltsch</taxon>
    </lineage>
</organism>
<protein>
    <submittedName>
        <fullName evidence="1">Uncharacterized protein</fullName>
    </submittedName>
</protein>
<sequence length="1076" mass="126962">MFDVFYSGPKPGLFAFEQPATSLEDAAAKSRTTYYWYIYGLNDYTGFNFDYVPAPWQADFIHTWPNQWQKDGNVYLAKKQNNGQYHYHTQAVHRLSVPEYWYIPDNIDLATVDLRWSPDPCDPPLVYHFPSQHQSASGVTYTVPGATDIKLVDPFVVHALPDPQRFVYKIAVKDFDYSWHPNPLDPAYDYVFGNQWNPATIEPTVVYHVNGATECKYMDEIAQVAEDMTNWEILDDITGFDYSWRPNPTDPPYIYVFGNQWLTPEQRPALQYRVPGATQYKYMDEPKATRASNPGLFKTHYPCTFDYSWEPDPGSPPYNYVFGNQWYPGECMPTVEYSMAGAAETKFVDEPRAQLIEQHTDHWHTLENCNWDYSWVPDPGDPPLIYVFGNQWWPSVKMPTVEYRVVGATERKYMEYPVAKLLVNKQPWIVPEEIVQDNIDFSWVPDPNEPPYIYHFGTDYQQSVGLTYTVPGGTELKFAGEPPKIVKEKTAVDVLDIFYIDKNNSTAQTRYERLQAKYPKIQKVRYANNIMDTIKRCVTRTKTNKFWIISSEYNYDDFDFAWHAQPWQTYMTHVFPSQHQKWSDTFLINKWEFERHSKWAETLEQFPNLNFVQDQRVSKPENLHNIYYIDHGNPTSRHQYEYLREQHPDIVITRFVDNYLDTFKRIMATAETEYVWIINSICDYTAGFDFTWQPEPWQQEMIHVFPSNGNPRGDTFYIHVESFKRQMVELELLDWFNVINYCEDQGVEWFPTPVHYYETDDLVTEIKNYDFTFPYAIFTNQPEMRMHGANCLWSKKDRVVERITRSGATALVPRDIKADLKQQIYDYPYISDAKPIINEYYEGKNFPGLDIVYISNGEPDEEKWFHHTQYMCNSEVKWVRGVNGRTAAYQEAARQSTTPWFFAVFAKLEVLGNQFPWYEWMPDYFQEPKHYIFNARNPVNGLEYGHQGVIAYNKRLVLENNTPGIDFTLSQPHEAVPILSGIAHYNQSEWMTWRTAFREVVKLKHFMATQPTLETEHRLRVWCDENSLKFVEFAEWSVRGAKDAVAYYNEVNGDYERLKLSFDWAWLQERFNSSKQ</sequence>
<gene>
    <name evidence="1" type="ORF">UFOVP112_87</name>
</gene>
<evidence type="ECO:0000313" key="1">
    <source>
        <dbReference type="EMBL" id="CAB4128842.1"/>
    </source>
</evidence>
<dbReference type="EMBL" id="LR796233">
    <property type="protein sequence ID" value="CAB4128842.1"/>
    <property type="molecule type" value="Genomic_DNA"/>
</dbReference>
<reference evidence="1" key="1">
    <citation type="submission" date="2020-04" db="EMBL/GenBank/DDBJ databases">
        <authorList>
            <person name="Chiriac C."/>
            <person name="Salcher M."/>
            <person name="Ghai R."/>
            <person name="Kavagutti S V."/>
        </authorList>
    </citation>
    <scope>NUCLEOTIDE SEQUENCE</scope>
</reference>
<proteinExistence type="predicted"/>